<dbReference type="InterPro" id="IPR045318">
    <property type="entry name" value="EZH1/2-like"/>
</dbReference>
<dbReference type="AlphaFoldDB" id="A0A9P5TI48"/>
<dbReference type="Pfam" id="PF00856">
    <property type="entry name" value="SET"/>
    <property type="match status" value="1"/>
</dbReference>
<evidence type="ECO:0000256" key="3">
    <source>
        <dbReference type="ARBA" id="ARBA00022691"/>
    </source>
</evidence>
<accession>A0A9P5TI48</accession>
<dbReference type="InterPro" id="IPR026489">
    <property type="entry name" value="CXC_dom"/>
</dbReference>
<keyword evidence="3" id="KW-0949">S-adenosyl-L-methionine</keyword>
<keyword evidence="1" id="KW-0489">Methyltransferase</keyword>
<dbReference type="GO" id="GO:0140951">
    <property type="term" value="F:histone H3K27 trimethyltransferase activity"/>
    <property type="evidence" value="ECO:0007669"/>
    <property type="project" value="UniProtKB-EC"/>
</dbReference>
<dbReference type="OrthoDB" id="6141102at2759"/>
<dbReference type="GO" id="GO:0031507">
    <property type="term" value="P:heterochromatin formation"/>
    <property type="evidence" value="ECO:0007669"/>
    <property type="project" value="TreeGrafter"/>
</dbReference>
<keyword evidence="2" id="KW-0808">Transferase</keyword>
<feature type="domain" description="CXC" evidence="9">
    <location>
        <begin position="372"/>
        <end position="478"/>
    </location>
</feature>
<dbReference type="PROSITE" id="PS51633">
    <property type="entry name" value="CXC"/>
    <property type="match status" value="1"/>
</dbReference>
<dbReference type="Proteomes" id="UP000724874">
    <property type="component" value="Unassembled WGS sequence"/>
</dbReference>
<dbReference type="PANTHER" id="PTHR45747">
    <property type="entry name" value="HISTONE-LYSINE N-METHYLTRANSFERASE E(Z)"/>
    <property type="match status" value="1"/>
</dbReference>
<evidence type="ECO:0000259" key="9">
    <source>
        <dbReference type="PROSITE" id="PS51633"/>
    </source>
</evidence>
<evidence type="ECO:0000256" key="4">
    <source>
        <dbReference type="ARBA" id="ARBA00023015"/>
    </source>
</evidence>
<dbReference type="SUPFAM" id="SSF82199">
    <property type="entry name" value="SET domain"/>
    <property type="match status" value="1"/>
</dbReference>
<comment type="caution">
    <text evidence="10">The sequence shown here is derived from an EMBL/GenBank/DDBJ whole genome shotgun (WGS) entry which is preliminary data.</text>
</comment>
<dbReference type="Gene3D" id="2.170.270.10">
    <property type="entry name" value="SET domain"/>
    <property type="match status" value="1"/>
</dbReference>
<evidence type="ECO:0000313" key="11">
    <source>
        <dbReference type="Proteomes" id="UP000724874"/>
    </source>
</evidence>
<evidence type="ECO:0000259" key="8">
    <source>
        <dbReference type="PROSITE" id="PS50280"/>
    </source>
</evidence>
<name>A0A9P5TI48_GYMJU</name>
<evidence type="ECO:0000256" key="1">
    <source>
        <dbReference type="ARBA" id="ARBA00022603"/>
    </source>
</evidence>
<dbReference type="PROSITE" id="PS50280">
    <property type="entry name" value="SET"/>
    <property type="match status" value="1"/>
</dbReference>
<keyword evidence="5" id="KW-0804">Transcription</keyword>
<evidence type="ECO:0000256" key="2">
    <source>
        <dbReference type="ARBA" id="ARBA00022679"/>
    </source>
</evidence>
<reference evidence="10" key="1">
    <citation type="submission" date="2020-11" db="EMBL/GenBank/DDBJ databases">
        <authorList>
            <consortium name="DOE Joint Genome Institute"/>
            <person name="Ahrendt S."/>
            <person name="Riley R."/>
            <person name="Andreopoulos W."/>
            <person name="LaButti K."/>
            <person name="Pangilinan J."/>
            <person name="Ruiz-duenas F.J."/>
            <person name="Barrasa J.M."/>
            <person name="Sanchez-Garcia M."/>
            <person name="Camarero S."/>
            <person name="Miyauchi S."/>
            <person name="Serrano A."/>
            <person name="Linde D."/>
            <person name="Babiker R."/>
            <person name="Drula E."/>
            <person name="Ayuso-Fernandez I."/>
            <person name="Pacheco R."/>
            <person name="Padilla G."/>
            <person name="Ferreira P."/>
            <person name="Barriuso J."/>
            <person name="Kellner H."/>
            <person name="Castanera R."/>
            <person name="Alfaro M."/>
            <person name="Ramirez L."/>
            <person name="Pisabarro A.G."/>
            <person name="Kuo A."/>
            <person name="Tritt A."/>
            <person name="Lipzen A."/>
            <person name="He G."/>
            <person name="Yan M."/>
            <person name="Ng V."/>
            <person name="Cullen D."/>
            <person name="Martin F."/>
            <person name="Rosso M.-N."/>
            <person name="Henrissat B."/>
            <person name="Hibbett D."/>
            <person name="Martinez A.T."/>
            <person name="Grigoriev I.V."/>
        </authorList>
    </citation>
    <scope>NUCLEOTIDE SEQUENCE</scope>
    <source>
        <strain evidence="10">AH 44721</strain>
    </source>
</reference>
<dbReference type="GO" id="GO:0003682">
    <property type="term" value="F:chromatin binding"/>
    <property type="evidence" value="ECO:0007669"/>
    <property type="project" value="TreeGrafter"/>
</dbReference>
<dbReference type="InterPro" id="IPR041355">
    <property type="entry name" value="Pre-SET_CXC"/>
</dbReference>
<evidence type="ECO:0000256" key="5">
    <source>
        <dbReference type="ARBA" id="ARBA00023163"/>
    </source>
</evidence>
<dbReference type="EMBL" id="JADNYJ010000165">
    <property type="protein sequence ID" value="KAF8877840.1"/>
    <property type="molecule type" value="Genomic_DNA"/>
</dbReference>
<sequence length="641" mass="72015">MEPAANNVDSHSEQDFQELSQDLISRVTKVYDSVRDEYSSWSYSDSEQALLSLSKPSPLPPPLPKPSTQNTALYPSEATTFGGIWEVMDYEYDKVTGCQTSKTNTYPLSITSAVDASFRPYSSYTSCAPASRNIFVGDDSHYMPFVPFSDDEAYDFSNDNELYNYFAWQKPGLDSDEQVIALETLRRLVFNQKLLPKEIDATLVLPAPSETIFSLVRKRDFPKWPSLVTNLQSIVPRNVSDSESVIKYFLDYFCTNLNCMTGFCITHDESTVKEQAPEYVPPKNPPVKVSDMATAPCGPDCFLQVASMANAIGTHWSESDKQLLSVTLRYAPDTLPCDLSVICRKPCREIYRYQIKYKYPAPLPLPPKHKQPAKLTFKDDDPSVFVPSIPCRHQGPCSADTDCECFRNHAHCRSRCSCAKACSRRTGCSCKQSRRLCGTNKCSCYKANMECDPEVCLQCKAKDVDSDLCRNVGIQRGDFKSTEVRESQYGLGLYVTEPCEERDLITEYVGEIIYEETVTSRGLHASHKGRSYVFTLNPDLCLDSSDAGNEARYINHSNTPNCLTKVLLVNGEHRLGVYANRRIAEDEELFIDYGPSFWGTEKDTTEPSAGVNGTQPELDRLMPLPPLGYVDDDPKDLTYIP</sequence>
<dbReference type="GO" id="GO:0005634">
    <property type="term" value="C:nucleus"/>
    <property type="evidence" value="ECO:0007669"/>
    <property type="project" value="TreeGrafter"/>
</dbReference>
<comment type="catalytic activity">
    <reaction evidence="6">
        <text>L-lysyl(27)-[histone H3] + 3 S-adenosyl-L-methionine = N(6),N(6),N(6)-trimethyl-L-lysyl(27)-[histone H3] + 3 S-adenosyl-L-homocysteine + 3 H(+)</text>
        <dbReference type="Rhea" id="RHEA:60292"/>
        <dbReference type="Rhea" id="RHEA-COMP:15535"/>
        <dbReference type="Rhea" id="RHEA-COMP:15548"/>
        <dbReference type="ChEBI" id="CHEBI:15378"/>
        <dbReference type="ChEBI" id="CHEBI:29969"/>
        <dbReference type="ChEBI" id="CHEBI:57856"/>
        <dbReference type="ChEBI" id="CHEBI:59789"/>
        <dbReference type="ChEBI" id="CHEBI:61961"/>
        <dbReference type="EC" id="2.1.1.356"/>
    </reaction>
</comment>
<evidence type="ECO:0000256" key="7">
    <source>
        <dbReference type="SAM" id="MobiDB-lite"/>
    </source>
</evidence>
<organism evidence="10 11">
    <name type="scientific">Gymnopilus junonius</name>
    <name type="common">Spectacular rustgill mushroom</name>
    <name type="synonym">Gymnopilus spectabilis subsp. junonius</name>
    <dbReference type="NCBI Taxonomy" id="109634"/>
    <lineage>
        <taxon>Eukaryota</taxon>
        <taxon>Fungi</taxon>
        <taxon>Dikarya</taxon>
        <taxon>Basidiomycota</taxon>
        <taxon>Agaricomycotina</taxon>
        <taxon>Agaricomycetes</taxon>
        <taxon>Agaricomycetidae</taxon>
        <taxon>Agaricales</taxon>
        <taxon>Agaricineae</taxon>
        <taxon>Hymenogastraceae</taxon>
        <taxon>Gymnopilus</taxon>
    </lineage>
</organism>
<dbReference type="InterPro" id="IPR046341">
    <property type="entry name" value="SET_dom_sf"/>
</dbReference>
<keyword evidence="4" id="KW-0805">Transcription regulation</keyword>
<dbReference type="PANTHER" id="PTHR45747:SF4">
    <property type="entry name" value="HISTONE-LYSINE N-METHYLTRANSFERASE E(Z)"/>
    <property type="match status" value="1"/>
</dbReference>
<feature type="domain" description="SET" evidence="8">
    <location>
        <begin position="480"/>
        <end position="594"/>
    </location>
</feature>
<dbReference type="SMART" id="SM00317">
    <property type="entry name" value="SET"/>
    <property type="match status" value="1"/>
</dbReference>
<proteinExistence type="predicted"/>
<evidence type="ECO:0000313" key="10">
    <source>
        <dbReference type="EMBL" id="KAF8877840.1"/>
    </source>
</evidence>
<gene>
    <name evidence="10" type="ORF">CPB84DRAFT_1714738</name>
</gene>
<evidence type="ECO:0000256" key="6">
    <source>
        <dbReference type="ARBA" id="ARBA00048568"/>
    </source>
</evidence>
<dbReference type="InterPro" id="IPR001214">
    <property type="entry name" value="SET_dom"/>
</dbReference>
<keyword evidence="11" id="KW-1185">Reference proteome</keyword>
<dbReference type="InterPro" id="IPR033467">
    <property type="entry name" value="Tesmin/TSO1-like_CXC"/>
</dbReference>
<dbReference type="SMART" id="SM01114">
    <property type="entry name" value="CXC"/>
    <property type="match status" value="1"/>
</dbReference>
<dbReference type="GO" id="GO:0032259">
    <property type="term" value="P:methylation"/>
    <property type="evidence" value="ECO:0007669"/>
    <property type="project" value="UniProtKB-KW"/>
</dbReference>
<protein>
    <submittedName>
        <fullName evidence="10">Uncharacterized protein</fullName>
    </submittedName>
</protein>
<feature type="region of interest" description="Disordered" evidence="7">
    <location>
        <begin position="601"/>
        <end position="627"/>
    </location>
</feature>
<feature type="region of interest" description="Disordered" evidence="7">
    <location>
        <begin position="52"/>
        <end position="72"/>
    </location>
</feature>
<dbReference type="Pfam" id="PF18264">
    <property type="entry name" value="preSET_CXC"/>
    <property type="match status" value="1"/>
</dbReference>